<feature type="compositionally biased region" description="Basic residues" evidence="4">
    <location>
        <begin position="160"/>
        <end position="169"/>
    </location>
</feature>
<dbReference type="PROSITE" id="PS50039">
    <property type="entry name" value="FORK_HEAD_3"/>
    <property type="match status" value="1"/>
</dbReference>
<dbReference type="SMART" id="SM00339">
    <property type="entry name" value="FH"/>
    <property type="match status" value="1"/>
</dbReference>
<dbReference type="Proteomes" id="UP000276133">
    <property type="component" value="Unassembled WGS sequence"/>
</dbReference>
<name>A0A3M7S5F2_BRAPC</name>
<dbReference type="Pfam" id="PF00250">
    <property type="entry name" value="Forkhead"/>
    <property type="match status" value="1"/>
</dbReference>
<keyword evidence="7" id="KW-1185">Reference proteome</keyword>
<evidence type="ECO:0000259" key="5">
    <source>
        <dbReference type="PROSITE" id="PS50039"/>
    </source>
</evidence>
<sequence>MSNSTNMGINPYQLNYIRAVQMAALAATTPHQPPELMTNLYLNMSSTVPKASPSSSSCSSPYQSSSSQHQKPPYSYIALIAMAIKNAPDHKITLNGIYQFIMERFPYYHENRQGWQNSIRHNLSLNDCFVKVSREKGKPGKGNYWTLDSKCDEMFENGNYRRRKRRPKQQMKADQDESGPKKIKINDDDEDGYSVCTSSISSTVSSGSRSRSSSESSFNSSVSISFQRRKAKKKRHEKKEIEKSADKNLNSTASSGTSSSLDSTRSNFSIENLMSQEEEKNCINKRAKTPPCLENLPIPPQIVSAVPPAPPKSKHETPASSGTLSSYQAAMTAALFNPTTAAALAPFLVNQNHFFNNLAQPSPYMNQLALCANLNNLNSFNSATSGKN</sequence>
<dbReference type="GO" id="GO:0000978">
    <property type="term" value="F:RNA polymerase II cis-regulatory region sequence-specific DNA binding"/>
    <property type="evidence" value="ECO:0007669"/>
    <property type="project" value="TreeGrafter"/>
</dbReference>
<dbReference type="SUPFAM" id="SSF46785">
    <property type="entry name" value="Winged helix' DNA-binding domain"/>
    <property type="match status" value="1"/>
</dbReference>
<dbReference type="InterPro" id="IPR036388">
    <property type="entry name" value="WH-like_DNA-bd_sf"/>
</dbReference>
<dbReference type="AlphaFoldDB" id="A0A3M7S5F2"/>
<feature type="compositionally biased region" description="Basic residues" evidence="4">
    <location>
        <begin position="227"/>
        <end position="237"/>
    </location>
</feature>
<dbReference type="Gene3D" id="1.10.10.10">
    <property type="entry name" value="Winged helix-like DNA-binding domain superfamily/Winged helix DNA-binding domain"/>
    <property type="match status" value="1"/>
</dbReference>
<dbReference type="STRING" id="10195.A0A3M7S5F2"/>
<feature type="compositionally biased region" description="Low complexity" evidence="4">
    <location>
        <begin position="197"/>
        <end position="226"/>
    </location>
</feature>
<dbReference type="GO" id="GO:0005634">
    <property type="term" value="C:nucleus"/>
    <property type="evidence" value="ECO:0007669"/>
    <property type="project" value="UniProtKB-SubCell"/>
</dbReference>
<organism evidence="6 7">
    <name type="scientific">Brachionus plicatilis</name>
    <name type="common">Marine rotifer</name>
    <name type="synonym">Brachionus muelleri</name>
    <dbReference type="NCBI Taxonomy" id="10195"/>
    <lineage>
        <taxon>Eukaryota</taxon>
        <taxon>Metazoa</taxon>
        <taxon>Spiralia</taxon>
        <taxon>Gnathifera</taxon>
        <taxon>Rotifera</taxon>
        <taxon>Eurotatoria</taxon>
        <taxon>Monogononta</taxon>
        <taxon>Pseudotrocha</taxon>
        <taxon>Ploima</taxon>
        <taxon>Brachionidae</taxon>
        <taxon>Brachionus</taxon>
    </lineage>
</organism>
<feature type="DNA-binding region" description="Fork-head" evidence="3">
    <location>
        <begin position="71"/>
        <end position="165"/>
    </location>
</feature>
<dbReference type="PROSITE" id="PS00658">
    <property type="entry name" value="FORK_HEAD_2"/>
    <property type="match status" value="1"/>
</dbReference>
<dbReference type="CDD" id="cd20027">
    <property type="entry name" value="FH_FOXL1"/>
    <property type="match status" value="1"/>
</dbReference>
<feature type="compositionally biased region" description="Low complexity" evidence="4">
    <location>
        <begin position="251"/>
        <end position="266"/>
    </location>
</feature>
<protein>
    <submittedName>
        <fullName evidence="6">Forkhead box L1</fullName>
    </submittedName>
</protein>
<comment type="subcellular location">
    <subcellularLocation>
        <location evidence="3">Nucleus</location>
    </subcellularLocation>
</comment>
<dbReference type="InterPro" id="IPR001766">
    <property type="entry name" value="Fork_head_dom"/>
</dbReference>
<dbReference type="InterPro" id="IPR018122">
    <property type="entry name" value="TF_fork_head_CS_1"/>
</dbReference>
<dbReference type="PRINTS" id="PR00053">
    <property type="entry name" value="FORKHEAD"/>
</dbReference>
<dbReference type="GO" id="GO:0030154">
    <property type="term" value="P:cell differentiation"/>
    <property type="evidence" value="ECO:0007669"/>
    <property type="project" value="TreeGrafter"/>
</dbReference>
<gene>
    <name evidence="6" type="ORF">BpHYR1_012842</name>
</gene>
<evidence type="ECO:0000313" key="7">
    <source>
        <dbReference type="Proteomes" id="UP000276133"/>
    </source>
</evidence>
<feature type="domain" description="Fork-head" evidence="5">
    <location>
        <begin position="71"/>
        <end position="165"/>
    </location>
</feature>
<dbReference type="InterPro" id="IPR047514">
    <property type="entry name" value="FH_FOXL1"/>
</dbReference>
<keyword evidence="1 3" id="KW-0238">DNA-binding</keyword>
<accession>A0A3M7S5F2</accession>
<dbReference type="InterPro" id="IPR050211">
    <property type="entry name" value="FOX_domain-containing"/>
</dbReference>
<evidence type="ECO:0000256" key="4">
    <source>
        <dbReference type="SAM" id="MobiDB-lite"/>
    </source>
</evidence>
<proteinExistence type="predicted"/>
<dbReference type="PANTHER" id="PTHR11829:SF388">
    <property type="entry name" value="FORK HEAD DOMAIN-CONTAINING PROTEIN L1-RELATED"/>
    <property type="match status" value="1"/>
</dbReference>
<comment type="caution">
    <text evidence="6">The sequence shown here is derived from an EMBL/GenBank/DDBJ whole genome shotgun (WGS) entry which is preliminary data.</text>
</comment>
<dbReference type="OrthoDB" id="5954824at2759"/>
<dbReference type="InterPro" id="IPR030456">
    <property type="entry name" value="TF_fork_head_CS_2"/>
</dbReference>
<evidence type="ECO:0000256" key="1">
    <source>
        <dbReference type="ARBA" id="ARBA00023125"/>
    </source>
</evidence>
<reference evidence="6 7" key="1">
    <citation type="journal article" date="2018" name="Sci. Rep.">
        <title>Genomic signatures of local adaptation to the degree of environmental predictability in rotifers.</title>
        <authorList>
            <person name="Franch-Gras L."/>
            <person name="Hahn C."/>
            <person name="Garcia-Roger E.M."/>
            <person name="Carmona M.J."/>
            <person name="Serra M."/>
            <person name="Gomez A."/>
        </authorList>
    </citation>
    <scope>NUCLEOTIDE SEQUENCE [LARGE SCALE GENOMIC DNA]</scope>
    <source>
        <strain evidence="6">HYR1</strain>
    </source>
</reference>
<evidence type="ECO:0000256" key="2">
    <source>
        <dbReference type="ARBA" id="ARBA00023242"/>
    </source>
</evidence>
<dbReference type="PROSITE" id="PS00657">
    <property type="entry name" value="FORK_HEAD_1"/>
    <property type="match status" value="1"/>
</dbReference>
<evidence type="ECO:0000256" key="3">
    <source>
        <dbReference type="PROSITE-ProRule" id="PRU00089"/>
    </source>
</evidence>
<dbReference type="InterPro" id="IPR036390">
    <property type="entry name" value="WH_DNA-bd_sf"/>
</dbReference>
<dbReference type="GO" id="GO:0009653">
    <property type="term" value="P:anatomical structure morphogenesis"/>
    <property type="evidence" value="ECO:0007669"/>
    <property type="project" value="TreeGrafter"/>
</dbReference>
<keyword evidence="2 3" id="KW-0539">Nucleus</keyword>
<evidence type="ECO:0000313" key="6">
    <source>
        <dbReference type="EMBL" id="RNA30909.1"/>
    </source>
</evidence>
<dbReference type="GO" id="GO:0000981">
    <property type="term" value="F:DNA-binding transcription factor activity, RNA polymerase II-specific"/>
    <property type="evidence" value="ECO:0007669"/>
    <property type="project" value="TreeGrafter"/>
</dbReference>
<feature type="compositionally biased region" description="Basic and acidic residues" evidence="4">
    <location>
        <begin position="171"/>
        <end position="186"/>
    </location>
</feature>
<dbReference type="EMBL" id="REGN01002022">
    <property type="protein sequence ID" value="RNA30909.1"/>
    <property type="molecule type" value="Genomic_DNA"/>
</dbReference>
<dbReference type="PANTHER" id="PTHR11829">
    <property type="entry name" value="FORKHEAD BOX PROTEIN"/>
    <property type="match status" value="1"/>
</dbReference>
<dbReference type="FunFam" id="1.10.10.10:FF:001472">
    <property type="entry name" value="Forkhead domain protein 1"/>
    <property type="match status" value="1"/>
</dbReference>
<feature type="region of interest" description="Disordered" evidence="4">
    <location>
        <begin position="158"/>
        <end position="266"/>
    </location>
</feature>